<keyword evidence="2" id="KW-1185">Reference proteome</keyword>
<dbReference type="InterPro" id="IPR036102">
    <property type="entry name" value="OsmC/Ohrsf"/>
</dbReference>
<gene>
    <name evidence="1" type="ORF">LY01_02800</name>
</gene>
<comment type="caution">
    <text evidence="1">The sequence shown here is derived from an EMBL/GenBank/DDBJ whole genome shotgun (WGS) entry which is preliminary data.</text>
</comment>
<dbReference type="SUPFAM" id="SSF82784">
    <property type="entry name" value="OsmC-like"/>
    <property type="match status" value="1"/>
</dbReference>
<dbReference type="InterPro" id="IPR003718">
    <property type="entry name" value="OsmC/Ohr_fam"/>
</dbReference>
<dbReference type="AlphaFoldDB" id="A0A2S6IES0"/>
<sequence length="149" mass="16864">MKKEFHFEVHTQWQKNQFVNPKTHTSTIDGKESINVSAAREFKGEPDKRNPEDLLLSALSSCHMMSYFYVCQQEGIEIMGYKDTANGILELHPDASGGFKTVQLNPVVTIKNSDQKSLAISLHEKAHQLCFIANSINFKIKITVKINIL</sequence>
<dbReference type="OrthoDB" id="9795405at2"/>
<dbReference type="InterPro" id="IPR015946">
    <property type="entry name" value="KH_dom-like_a/b"/>
</dbReference>
<dbReference type="Proteomes" id="UP000239002">
    <property type="component" value="Unassembled WGS sequence"/>
</dbReference>
<dbReference type="Pfam" id="PF02566">
    <property type="entry name" value="OsmC"/>
    <property type="match status" value="1"/>
</dbReference>
<dbReference type="InterPro" id="IPR052707">
    <property type="entry name" value="OsmC_Ohr_Peroxiredoxin"/>
</dbReference>
<organism evidence="1 2">
    <name type="scientific">Nonlabens xylanidelens</name>
    <dbReference type="NCBI Taxonomy" id="191564"/>
    <lineage>
        <taxon>Bacteria</taxon>
        <taxon>Pseudomonadati</taxon>
        <taxon>Bacteroidota</taxon>
        <taxon>Flavobacteriia</taxon>
        <taxon>Flavobacteriales</taxon>
        <taxon>Flavobacteriaceae</taxon>
        <taxon>Nonlabens</taxon>
    </lineage>
</organism>
<accession>A0A2S6IES0</accession>
<dbReference type="PANTHER" id="PTHR42830:SF2">
    <property type="entry name" value="OSMC_OHR FAMILY PROTEIN"/>
    <property type="match status" value="1"/>
</dbReference>
<proteinExistence type="predicted"/>
<evidence type="ECO:0000313" key="1">
    <source>
        <dbReference type="EMBL" id="PPK92715.1"/>
    </source>
</evidence>
<reference evidence="1 2" key="1">
    <citation type="submission" date="2018-02" db="EMBL/GenBank/DDBJ databases">
        <title>Genomic Encyclopedia of Archaeal and Bacterial Type Strains, Phase II (KMG-II): from individual species to whole genera.</title>
        <authorList>
            <person name="Goeker M."/>
        </authorList>
    </citation>
    <scope>NUCLEOTIDE SEQUENCE [LARGE SCALE GENOMIC DNA]</scope>
    <source>
        <strain evidence="1 2">DSM 16809</strain>
    </source>
</reference>
<evidence type="ECO:0000313" key="2">
    <source>
        <dbReference type="Proteomes" id="UP000239002"/>
    </source>
</evidence>
<protein>
    <submittedName>
        <fullName evidence="1">Organic hydroperoxide reductase OsmC/OhrA</fullName>
    </submittedName>
</protein>
<dbReference type="Gene3D" id="3.30.300.20">
    <property type="match status" value="1"/>
</dbReference>
<name>A0A2S6IES0_9FLAO</name>
<dbReference type="EMBL" id="PTJE01000009">
    <property type="protein sequence ID" value="PPK92715.1"/>
    <property type="molecule type" value="Genomic_DNA"/>
</dbReference>
<dbReference type="PANTHER" id="PTHR42830">
    <property type="entry name" value="OSMOTICALLY INDUCIBLE FAMILY PROTEIN"/>
    <property type="match status" value="1"/>
</dbReference>
<dbReference type="RefSeq" id="WP_104516604.1">
    <property type="nucleotide sequence ID" value="NZ_MQVW01000014.1"/>
</dbReference>